<protein>
    <recommendedName>
        <fullName evidence="4">Baseplate protein J-like domain-containing protein</fullName>
    </recommendedName>
</protein>
<organism evidence="2 3">
    <name type="scientific">Candidatus Woesebacteria bacterium RIFCSPLOWO2_01_FULL_39_10b</name>
    <dbReference type="NCBI Taxonomy" id="1802517"/>
    <lineage>
        <taxon>Bacteria</taxon>
        <taxon>Candidatus Woeseibacteriota</taxon>
    </lineage>
</organism>
<sequence length="734" mass="81170">MDIKKFLPGKDEKDDLEYYWVLIIEPGWVNAGIWRIKEGGAQVVFTGHQFSWGLDEELINATDSALSSAVQSFPGDLKEPEKTVFAVNSSWVSGGQIKEEYLEKIKRLCSDLSLKPVGFVILPEAIAHYLKSEEDVSLNAILLGIYQESLEVTLFNLGKLVGTTIVARSVSIADDVTEGLVRFSETKSLPSRFIVYDGREKELEEVRQLLISVNWDEFTKIKFFHTPKVEIIDASIKISAVSLAGAAEIAGVKTLDKSGKVRVKEEKRETDDVVKEEMAEKLGFAVGESNIGKEVKEEERKEVISAAQEGWPVENIGAVGVGKEKKGLPLNILFPTLVEKCKELLVFLSKFRLGGQSVSMGRKVFIFGLGFLLIFLTLGFFLWWYYPKASVTIYISPKTLEERLSLTLDPDISASDISARVLKTKVLETKISSEKTKATTGTKTVGEKAKGEASVYRVGSELKIASGTLIHGPENLKFVLDEELNLASGSAGSPSVSKGKVTAQDIGSQYNLATGGSFKVGDYSLADLEAKNEFSFSGGSSREISAVSREDQEDLEKDLEEEILAKAKEELRQKLEGSELLVEDSLSATASYQLFSHKVGDESESLKLSLILDTSTFSVVKEELVNLSENILKEKIPEGFVLRSEQVEFELEREDEESLSFETLVRANLLPKVDIEGIAKKIRGKYPSLAREYLIKEIPGVVRVEIRMKPSLPGRLNTLPRIAKNIEVEIAAEK</sequence>
<evidence type="ECO:0000313" key="2">
    <source>
        <dbReference type="EMBL" id="OGM58906.1"/>
    </source>
</evidence>
<keyword evidence="1" id="KW-0812">Transmembrane</keyword>
<evidence type="ECO:0000256" key="1">
    <source>
        <dbReference type="SAM" id="Phobius"/>
    </source>
</evidence>
<reference evidence="2 3" key="1">
    <citation type="journal article" date="2016" name="Nat. Commun.">
        <title>Thousands of microbial genomes shed light on interconnected biogeochemical processes in an aquifer system.</title>
        <authorList>
            <person name="Anantharaman K."/>
            <person name="Brown C.T."/>
            <person name="Hug L.A."/>
            <person name="Sharon I."/>
            <person name="Castelle C.J."/>
            <person name="Probst A.J."/>
            <person name="Thomas B.C."/>
            <person name="Singh A."/>
            <person name="Wilkins M.J."/>
            <person name="Karaoz U."/>
            <person name="Brodie E.L."/>
            <person name="Williams K.H."/>
            <person name="Hubbard S.S."/>
            <person name="Banfield J.F."/>
        </authorList>
    </citation>
    <scope>NUCLEOTIDE SEQUENCE [LARGE SCALE GENOMIC DNA]</scope>
</reference>
<dbReference type="Proteomes" id="UP000176404">
    <property type="component" value="Unassembled WGS sequence"/>
</dbReference>
<dbReference type="AlphaFoldDB" id="A0A1F8B4F1"/>
<feature type="transmembrane region" description="Helical" evidence="1">
    <location>
        <begin position="364"/>
        <end position="386"/>
    </location>
</feature>
<keyword evidence="1" id="KW-0472">Membrane</keyword>
<comment type="caution">
    <text evidence="2">The sequence shown here is derived from an EMBL/GenBank/DDBJ whole genome shotgun (WGS) entry which is preliminary data.</text>
</comment>
<proteinExistence type="predicted"/>
<dbReference type="STRING" id="1802517.A2892_04905"/>
<evidence type="ECO:0008006" key="4">
    <source>
        <dbReference type="Google" id="ProtNLM"/>
    </source>
</evidence>
<keyword evidence="1" id="KW-1133">Transmembrane helix</keyword>
<evidence type="ECO:0000313" key="3">
    <source>
        <dbReference type="Proteomes" id="UP000176404"/>
    </source>
</evidence>
<name>A0A1F8B4F1_9BACT</name>
<dbReference type="EMBL" id="MGHD01000026">
    <property type="protein sequence ID" value="OGM58906.1"/>
    <property type="molecule type" value="Genomic_DNA"/>
</dbReference>
<accession>A0A1F8B4F1</accession>
<gene>
    <name evidence="2" type="ORF">A2892_04905</name>
</gene>